<dbReference type="Gene3D" id="3.40.50.300">
    <property type="entry name" value="P-loop containing nucleotide triphosphate hydrolases"/>
    <property type="match status" value="1"/>
</dbReference>
<proteinExistence type="predicted"/>
<dbReference type="STRING" id="388408.LAX5112_04275"/>
<protein>
    <recommendedName>
        <fullName evidence="3">Sulfotransferase family protein</fullName>
    </recommendedName>
</protein>
<dbReference type="Proteomes" id="UP000053235">
    <property type="component" value="Unassembled WGS sequence"/>
</dbReference>
<dbReference type="EMBL" id="CXWD01000021">
    <property type="protein sequence ID" value="CTQ75524.1"/>
    <property type="molecule type" value="Genomic_DNA"/>
</dbReference>
<reference evidence="2" key="1">
    <citation type="submission" date="2015-07" db="EMBL/GenBank/DDBJ databases">
        <authorList>
            <person name="Rodrigo-Torres Lidia"/>
            <person name="Arahal R.David."/>
        </authorList>
    </citation>
    <scope>NUCLEOTIDE SEQUENCE [LARGE SCALE GENOMIC DNA]</scope>
    <source>
        <strain evidence="2">CECT 5112</strain>
    </source>
</reference>
<evidence type="ECO:0000313" key="2">
    <source>
        <dbReference type="Proteomes" id="UP000053235"/>
    </source>
</evidence>
<sequence length="262" mass="29982">MNTVLVHYHLFKNAGTSFDKILKKNFGEQWQEKEFELGEGCFTNEISVREYLNSNPNIKALSSHTALLPPPILSDTEAFPVVFLRHPIVRLKSAYLFEKEQKADTYGAQLAKRCSFSEYIVERIGTKGDYSCRNFQSRRLSTLFPNPINADSDIQLRAVNATKILPFIGVVELFDLSVRLLSFLLEARGIEFISETAKENVTDTRALSTDKKILEIKQELGDEIFDLLSSANMIDLEVYELSKKLLRNSERRMKILQGMNFD</sequence>
<evidence type="ECO:0000313" key="1">
    <source>
        <dbReference type="EMBL" id="CTQ75524.1"/>
    </source>
</evidence>
<gene>
    <name evidence="1" type="ORF">LAX5112_04275</name>
</gene>
<dbReference type="AlphaFoldDB" id="A0A0M7API2"/>
<keyword evidence="2" id="KW-1185">Reference proteome</keyword>
<organism evidence="1 2">
    <name type="scientific">Roseibium alexandrii</name>
    <dbReference type="NCBI Taxonomy" id="388408"/>
    <lineage>
        <taxon>Bacteria</taxon>
        <taxon>Pseudomonadati</taxon>
        <taxon>Pseudomonadota</taxon>
        <taxon>Alphaproteobacteria</taxon>
        <taxon>Hyphomicrobiales</taxon>
        <taxon>Stappiaceae</taxon>
        <taxon>Roseibium</taxon>
    </lineage>
</organism>
<name>A0A0M7API2_9HYPH</name>
<dbReference type="InterPro" id="IPR027417">
    <property type="entry name" value="P-loop_NTPase"/>
</dbReference>
<evidence type="ECO:0008006" key="3">
    <source>
        <dbReference type="Google" id="ProtNLM"/>
    </source>
</evidence>
<dbReference type="OrthoDB" id="5734415at2"/>
<dbReference type="RefSeq" id="WP_055673503.1">
    <property type="nucleotide sequence ID" value="NZ_CXWD01000021.1"/>
</dbReference>
<accession>A0A0M7API2</accession>